<sequence length="270" mass="28769">MMSVVAPCFGGITPLFRRGSGVRRFRANATTCTNTDPGRPRPTRSRPARPRPAPTRPDPPRPQGSPMTTARGDSLDRLGARIRHHRRQLGLTLVEVADQAGISQPFLSQIERGKAAPSMSTLEGLAHALGTTQAHLLDAVTAGGASDTGGPGDSGRDPAHSDRVDVQRSTEGATLTRAEGTVGGHTRLLPGGPGGTQFLEFVETNHVPGRFFEHPGQEWLYITRGTVLLEVGDSLTRLEAGDVARYNGTLPHRWYVPDGGEACLIVARPG</sequence>
<evidence type="ECO:0000256" key="1">
    <source>
        <dbReference type="ARBA" id="ARBA00023125"/>
    </source>
</evidence>
<evidence type="ECO:0000313" key="4">
    <source>
        <dbReference type="EMBL" id="RBA37865.1"/>
    </source>
</evidence>
<dbReference type="AlphaFoldDB" id="A0A365PBI3"/>
<protein>
    <recommendedName>
        <fullName evidence="3">HTH cro/C1-type domain-containing protein</fullName>
    </recommendedName>
</protein>
<dbReference type="SUPFAM" id="SSF47413">
    <property type="entry name" value="lambda repressor-like DNA-binding domains"/>
    <property type="match status" value="1"/>
</dbReference>
<keyword evidence="1" id="KW-0238">DNA-binding</keyword>
<dbReference type="PANTHER" id="PTHR46797:SF1">
    <property type="entry name" value="METHYLPHOSPHONATE SYNTHASE"/>
    <property type="match status" value="1"/>
</dbReference>
<feature type="compositionally biased region" description="Pro residues" evidence="2">
    <location>
        <begin position="50"/>
        <end position="63"/>
    </location>
</feature>
<dbReference type="Gene3D" id="2.60.120.10">
    <property type="entry name" value="Jelly Rolls"/>
    <property type="match status" value="1"/>
</dbReference>
<gene>
    <name evidence="4" type="ORF">DQ226_05810</name>
</gene>
<proteinExistence type="predicted"/>
<evidence type="ECO:0000256" key="2">
    <source>
        <dbReference type="SAM" id="MobiDB-lite"/>
    </source>
</evidence>
<dbReference type="PANTHER" id="PTHR46797">
    <property type="entry name" value="HTH-TYPE TRANSCRIPTIONAL REGULATOR"/>
    <property type="match status" value="1"/>
</dbReference>
<dbReference type="Proteomes" id="UP000252187">
    <property type="component" value="Unassembled WGS sequence"/>
</dbReference>
<dbReference type="SUPFAM" id="SSF51182">
    <property type="entry name" value="RmlC-like cupins"/>
    <property type="match status" value="1"/>
</dbReference>
<dbReference type="Pfam" id="PF13560">
    <property type="entry name" value="HTH_31"/>
    <property type="match status" value="1"/>
</dbReference>
<organism evidence="4 5">
    <name type="scientific">Dietzia maris</name>
    <dbReference type="NCBI Taxonomy" id="37915"/>
    <lineage>
        <taxon>Bacteria</taxon>
        <taxon>Bacillati</taxon>
        <taxon>Actinomycetota</taxon>
        <taxon>Actinomycetes</taxon>
        <taxon>Mycobacteriales</taxon>
        <taxon>Dietziaceae</taxon>
        <taxon>Dietzia</taxon>
    </lineage>
</organism>
<dbReference type="GO" id="GO:0003700">
    <property type="term" value="F:DNA-binding transcription factor activity"/>
    <property type="evidence" value="ECO:0007669"/>
    <property type="project" value="TreeGrafter"/>
</dbReference>
<reference evidence="4 5" key="1">
    <citation type="submission" date="2018-06" db="EMBL/GenBank/DDBJ databases">
        <title>Whole genome sequencing of four bacterial strains from South Shetland trench revealing bio-synthetic gene clusters.</title>
        <authorList>
            <person name="Abdel-Mageed W.M."/>
            <person name="Lehri B."/>
            <person name="Jarmusch S.A."/>
            <person name="Miranda K."/>
            <person name="Goodfellow M."/>
            <person name="Jaspars M."/>
            <person name="Karlyshev A.V."/>
        </authorList>
    </citation>
    <scope>NUCLEOTIDE SEQUENCE [LARGE SCALE GENOMIC DNA]</scope>
    <source>
        <strain evidence="4 5">SST1</strain>
    </source>
</reference>
<dbReference type="Pfam" id="PF07883">
    <property type="entry name" value="Cupin_2"/>
    <property type="match status" value="1"/>
</dbReference>
<evidence type="ECO:0000259" key="3">
    <source>
        <dbReference type="PROSITE" id="PS50943"/>
    </source>
</evidence>
<dbReference type="Gene3D" id="1.10.260.40">
    <property type="entry name" value="lambda repressor-like DNA-binding domains"/>
    <property type="match status" value="1"/>
</dbReference>
<dbReference type="CDD" id="cd02209">
    <property type="entry name" value="cupin_XRE_C"/>
    <property type="match status" value="1"/>
</dbReference>
<dbReference type="SMART" id="SM00530">
    <property type="entry name" value="HTH_XRE"/>
    <property type="match status" value="1"/>
</dbReference>
<dbReference type="InterPro" id="IPR050807">
    <property type="entry name" value="TransReg_Diox_bact_type"/>
</dbReference>
<dbReference type="InterPro" id="IPR013096">
    <property type="entry name" value="Cupin_2"/>
</dbReference>
<feature type="region of interest" description="Disordered" evidence="2">
    <location>
        <begin position="142"/>
        <end position="172"/>
    </location>
</feature>
<dbReference type="EMBL" id="QNTT01000011">
    <property type="protein sequence ID" value="RBA37865.1"/>
    <property type="molecule type" value="Genomic_DNA"/>
</dbReference>
<feature type="domain" description="HTH cro/C1-type" evidence="3">
    <location>
        <begin position="82"/>
        <end position="136"/>
    </location>
</feature>
<feature type="region of interest" description="Disordered" evidence="2">
    <location>
        <begin position="28"/>
        <end position="73"/>
    </location>
</feature>
<dbReference type="GO" id="GO:0005829">
    <property type="term" value="C:cytosol"/>
    <property type="evidence" value="ECO:0007669"/>
    <property type="project" value="TreeGrafter"/>
</dbReference>
<comment type="caution">
    <text evidence="4">The sequence shown here is derived from an EMBL/GenBank/DDBJ whole genome shotgun (WGS) entry which is preliminary data.</text>
</comment>
<dbReference type="InterPro" id="IPR010982">
    <property type="entry name" value="Lambda_DNA-bd_dom_sf"/>
</dbReference>
<dbReference type="InterPro" id="IPR014710">
    <property type="entry name" value="RmlC-like_jellyroll"/>
</dbReference>
<dbReference type="PROSITE" id="PS50943">
    <property type="entry name" value="HTH_CROC1"/>
    <property type="match status" value="1"/>
</dbReference>
<dbReference type="GO" id="GO:0003677">
    <property type="term" value="F:DNA binding"/>
    <property type="evidence" value="ECO:0007669"/>
    <property type="project" value="UniProtKB-KW"/>
</dbReference>
<dbReference type="InterPro" id="IPR011051">
    <property type="entry name" value="RmlC_Cupin_sf"/>
</dbReference>
<name>A0A365PBI3_9ACTN</name>
<accession>A0A365PBI3</accession>
<dbReference type="CDD" id="cd00093">
    <property type="entry name" value="HTH_XRE"/>
    <property type="match status" value="1"/>
</dbReference>
<feature type="compositionally biased region" description="Basic and acidic residues" evidence="2">
    <location>
        <begin position="154"/>
        <end position="168"/>
    </location>
</feature>
<dbReference type="InterPro" id="IPR001387">
    <property type="entry name" value="Cro/C1-type_HTH"/>
</dbReference>
<evidence type="ECO:0000313" key="5">
    <source>
        <dbReference type="Proteomes" id="UP000252187"/>
    </source>
</evidence>